<dbReference type="InterPro" id="IPR001647">
    <property type="entry name" value="HTH_TetR"/>
</dbReference>
<dbReference type="Proteomes" id="UP001550628">
    <property type="component" value="Unassembled WGS sequence"/>
</dbReference>
<evidence type="ECO:0000256" key="1">
    <source>
        <dbReference type="ARBA" id="ARBA00023015"/>
    </source>
</evidence>
<keyword evidence="3" id="KW-0804">Transcription</keyword>
<reference evidence="7 8" key="1">
    <citation type="submission" date="2024-06" db="EMBL/GenBank/DDBJ databases">
        <title>The Natural Products Discovery Center: Release of the First 8490 Sequenced Strains for Exploring Actinobacteria Biosynthetic Diversity.</title>
        <authorList>
            <person name="Kalkreuter E."/>
            <person name="Kautsar S.A."/>
            <person name="Yang D."/>
            <person name="Bader C.D."/>
            <person name="Teijaro C.N."/>
            <person name="Fluegel L."/>
            <person name="Davis C.M."/>
            <person name="Simpson J.R."/>
            <person name="Lauterbach L."/>
            <person name="Steele A.D."/>
            <person name="Gui C."/>
            <person name="Meng S."/>
            <person name="Li G."/>
            <person name="Viehrig K."/>
            <person name="Ye F."/>
            <person name="Su P."/>
            <person name="Kiefer A.F."/>
            <person name="Nichols A."/>
            <person name="Cepeda A.J."/>
            <person name="Yan W."/>
            <person name="Fan B."/>
            <person name="Jiang Y."/>
            <person name="Adhikari A."/>
            <person name="Zheng C.-J."/>
            <person name="Schuster L."/>
            <person name="Cowan T.M."/>
            <person name="Smanski M.J."/>
            <person name="Chevrette M.G."/>
            <person name="De Carvalho L.P.S."/>
            <person name="Shen B."/>
        </authorList>
    </citation>
    <scope>NUCLEOTIDE SEQUENCE [LARGE SCALE GENOMIC DNA]</scope>
    <source>
        <strain evidence="7 8">NPDC019708</strain>
    </source>
</reference>
<gene>
    <name evidence="7" type="ORF">ABZ510_03550</name>
</gene>
<feature type="region of interest" description="Disordered" evidence="5">
    <location>
        <begin position="1"/>
        <end position="20"/>
    </location>
</feature>
<evidence type="ECO:0000313" key="8">
    <source>
        <dbReference type="Proteomes" id="UP001550628"/>
    </source>
</evidence>
<comment type="caution">
    <text evidence="7">The sequence shown here is derived from an EMBL/GenBank/DDBJ whole genome shotgun (WGS) entry which is preliminary data.</text>
</comment>
<feature type="domain" description="HTH tetR-type" evidence="6">
    <location>
        <begin position="22"/>
        <end position="82"/>
    </location>
</feature>
<dbReference type="PANTHER" id="PTHR30055">
    <property type="entry name" value="HTH-TYPE TRANSCRIPTIONAL REGULATOR RUTR"/>
    <property type="match status" value="1"/>
</dbReference>
<dbReference type="EMBL" id="JBEYBF010000002">
    <property type="protein sequence ID" value="MEU1950912.1"/>
    <property type="molecule type" value="Genomic_DNA"/>
</dbReference>
<keyword evidence="2 4" id="KW-0238">DNA-binding</keyword>
<dbReference type="SUPFAM" id="SSF48498">
    <property type="entry name" value="Tetracyclin repressor-like, C-terminal domain"/>
    <property type="match status" value="1"/>
</dbReference>
<protein>
    <submittedName>
        <fullName evidence="7">TetR/AcrR family transcriptional regulator</fullName>
    </submittedName>
</protein>
<dbReference type="InterPro" id="IPR009057">
    <property type="entry name" value="Homeodomain-like_sf"/>
</dbReference>
<dbReference type="InterPro" id="IPR036271">
    <property type="entry name" value="Tet_transcr_reg_TetR-rel_C_sf"/>
</dbReference>
<dbReference type="PANTHER" id="PTHR30055:SF234">
    <property type="entry name" value="HTH-TYPE TRANSCRIPTIONAL REGULATOR BETI"/>
    <property type="match status" value="1"/>
</dbReference>
<organism evidence="7 8">
    <name type="scientific">Nocardia rhamnosiphila</name>
    <dbReference type="NCBI Taxonomy" id="426716"/>
    <lineage>
        <taxon>Bacteria</taxon>
        <taxon>Bacillati</taxon>
        <taxon>Actinomycetota</taxon>
        <taxon>Actinomycetes</taxon>
        <taxon>Mycobacteriales</taxon>
        <taxon>Nocardiaceae</taxon>
        <taxon>Nocardia</taxon>
    </lineage>
</organism>
<accession>A0ABV2WJ55</accession>
<dbReference type="InterPro" id="IPR050109">
    <property type="entry name" value="HTH-type_TetR-like_transc_reg"/>
</dbReference>
<evidence type="ECO:0000256" key="4">
    <source>
        <dbReference type="PROSITE-ProRule" id="PRU00335"/>
    </source>
</evidence>
<dbReference type="Gene3D" id="1.10.357.10">
    <property type="entry name" value="Tetracycline Repressor, domain 2"/>
    <property type="match status" value="1"/>
</dbReference>
<evidence type="ECO:0000256" key="3">
    <source>
        <dbReference type="ARBA" id="ARBA00023163"/>
    </source>
</evidence>
<dbReference type="InterPro" id="IPR004111">
    <property type="entry name" value="Repressor_TetR_C"/>
</dbReference>
<evidence type="ECO:0000313" key="7">
    <source>
        <dbReference type="EMBL" id="MEU1950912.1"/>
    </source>
</evidence>
<dbReference type="Pfam" id="PF02909">
    <property type="entry name" value="TetR_C_1"/>
    <property type="match status" value="1"/>
</dbReference>
<evidence type="ECO:0000256" key="2">
    <source>
        <dbReference type="ARBA" id="ARBA00023125"/>
    </source>
</evidence>
<dbReference type="Gene3D" id="1.10.10.60">
    <property type="entry name" value="Homeodomain-like"/>
    <property type="match status" value="1"/>
</dbReference>
<dbReference type="Pfam" id="PF00440">
    <property type="entry name" value="TetR_N"/>
    <property type="match status" value="1"/>
</dbReference>
<dbReference type="SUPFAM" id="SSF46689">
    <property type="entry name" value="Homeodomain-like"/>
    <property type="match status" value="1"/>
</dbReference>
<proteinExistence type="predicted"/>
<keyword evidence="8" id="KW-1185">Reference proteome</keyword>
<dbReference type="PROSITE" id="PS50977">
    <property type="entry name" value="HTH_TETR_2"/>
    <property type="match status" value="1"/>
</dbReference>
<dbReference type="RefSeq" id="WP_356958436.1">
    <property type="nucleotide sequence ID" value="NZ_JBEYBD010000013.1"/>
</dbReference>
<name>A0ABV2WJ55_9NOCA</name>
<feature type="DNA-binding region" description="H-T-H motif" evidence="4">
    <location>
        <begin position="45"/>
        <end position="64"/>
    </location>
</feature>
<sequence length="236" mass="26804">MSQPLPPGRHRRSPLTRGGRTTLTADAIAAAMLELAGRRGFAAVSMHDLAAELGVTVRALYRHVRDRQEVVDRAVELWLSRWPTPDLDPTRWRQSLREYCHLHRALARRHPRALLVSLDERISDARVPERRLAAPEQFLTFLTGVGLDLPDALFVHSDLTIRIYGFVLFIDYRADIGEPVAEQYPAPRSWLDRHPDLDLPLLHRAGAEAGFDSDTMFERVTTEVVHTVERLLAATR</sequence>
<evidence type="ECO:0000256" key="5">
    <source>
        <dbReference type="SAM" id="MobiDB-lite"/>
    </source>
</evidence>
<evidence type="ECO:0000259" key="6">
    <source>
        <dbReference type="PROSITE" id="PS50977"/>
    </source>
</evidence>
<keyword evidence="1" id="KW-0805">Transcription regulation</keyword>